<sequence length="541" mass="65113">MYELLESKIHRILEYNFTKTHTFEISFNYIECEIYKTGTYLIDEIEEINQFIDSKLVTRDFDVGFLNLCILFKRLRNFLLVEYEKSEVLDAIVKNLDQNTFLSIKKDELFLYFISCEQFSDAFKIINYNIEFTGCDAYTSTDVKHTIDVMQFLTNEQTRTKKVYKHKNYKEVCFAIYEFLENTELLFLYGKYKEISITEENDVLRENHLKSICSFLLNYKEINLLSFFIEHANEFEEGFYDVNKKEYCENSLFHVVKSDFIFTISLVLMKQFEYKECYDRFLQFYLFRNERIKCLIGMRNNEILEKELLDFMFKIFRNEGIEKTEQTFEFLNSINLEIFSEKNKKQLSGIFIKLGHLYQDYRFYDISYRIYPDFKPLKAKSMFFFTKKDFVASLKVCEELRKMNSEMVDVNFNYGCCLIELEKYTEAIKVFKKLKFEDPLNITIATNLSHCYGKLNDVEQALLSLKQIAKTDQRIMKKYFILSIKNTKIEEIKFALANIKIDKLVEEGINFLIYNKLLFKDEILEILKNNKYYDQEETYNF</sequence>
<name>A0A1W0E876_9MICR</name>
<dbReference type="Proteomes" id="UP000192758">
    <property type="component" value="Unassembled WGS sequence"/>
</dbReference>
<dbReference type="Gene3D" id="1.25.40.10">
    <property type="entry name" value="Tetratricopeptide repeat domain"/>
    <property type="match status" value="1"/>
</dbReference>
<dbReference type="EMBL" id="MNPJ01000007">
    <property type="protein sequence ID" value="OQS55586.1"/>
    <property type="molecule type" value="Genomic_DNA"/>
</dbReference>
<evidence type="ECO:0000313" key="2">
    <source>
        <dbReference type="EMBL" id="OQS55586.1"/>
    </source>
</evidence>
<dbReference type="VEuPathDB" id="MicrosporidiaDB:EHP00_2562"/>
<dbReference type="VEuPathDB" id="MicrosporidiaDB:EHP00_675"/>
<dbReference type="EMBL" id="MNPJ01000009">
    <property type="protein sequence ID" value="OQS55433.1"/>
    <property type="molecule type" value="Genomic_DNA"/>
</dbReference>
<dbReference type="OrthoDB" id="2194982at2759"/>
<gene>
    <name evidence="2" type="primary">Ttc27</name>
    <name evidence="1" type="ORF">EHP00_2562</name>
    <name evidence="2" type="ORF">EHP00_675</name>
</gene>
<protein>
    <submittedName>
        <fullName evidence="2">Ttc27</fullName>
    </submittedName>
</protein>
<evidence type="ECO:0000313" key="1">
    <source>
        <dbReference type="EMBL" id="OQS55433.1"/>
    </source>
</evidence>
<dbReference type="STRING" id="646526.A0A1W0E876"/>
<evidence type="ECO:0000313" key="3">
    <source>
        <dbReference type="Proteomes" id="UP000192758"/>
    </source>
</evidence>
<proteinExistence type="predicted"/>
<dbReference type="AlphaFoldDB" id="A0A1W0E876"/>
<keyword evidence="3" id="KW-1185">Reference proteome</keyword>
<organism evidence="1 3">
    <name type="scientific">Ecytonucleospora hepatopenaei</name>
    <dbReference type="NCBI Taxonomy" id="646526"/>
    <lineage>
        <taxon>Eukaryota</taxon>
        <taxon>Fungi</taxon>
        <taxon>Fungi incertae sedis</taxon>
        <taxon>Microsporidia</taxon>
        <taxon>Enterocytozoonidae</taxon>
        <taxon>Ecytonucleospora</taxon>
    </lineage>
</organism>
<reference evidence="1 3" key="1">
    <citation type="journal article" date="2017" name="Environ. Microbiol.">
        <title>Decay of the glycolytic pathway and adaptation to intranuclear parasitism within Enterocytozoonidae microsporidia.</title>
        <authorList>
            <person name="Wiredu Boakye D."/>
            <person name="Jaroenlak P."/>
            <person name="Prachumwat A."/>
            <person name="Williams T.A."/>
            <person name="Bateman K.S."/>
            <person name="Itsathitphaisarn O."/>
            <person name="Sritunyalucksana K."/>
            <person name="Paszkiewicz K.H."/>
            <person name="Moore K.A."/>
            <person name="Stentiford G.D."/>
            <person name="Williams B.A."/>
        </authorList>
    </citation>
    <scope>NUCLEOTIDE SEQUENCE [LARGE SCALE GENOMIC DNA]</scope>
    <source>
        <strain evidence="1 3">TH1</strain>
    </source>
</reference>
<dbReference type="InterPro" id="IPR011990">
    <property type="entry name" value="TPR-like_helical_dom_sf"/>
</dbReference>
<accession>A0A1W0E876</accession>
<comment type="caution">
    <text evidence="1">The sequence shown here is derived from an EMBL/GenBank/DDBJ whole genome shotgun (WGS) entry which is preliminary data.</text>
</comment>
<dbReference type="SUPFAM" id="SSF48452">
    <property type="entry name" value="TPR-like"/>
    <property type="match status" value="1"/>
</dbReference>